<keyword evidence="3" id="KW-1185">Reference proteome</keyword>
<comment type="caution">
    <text evidence="2">The sequence shown here is derived from an EMBL/GenBank/DDBJ whole genome shotgun (WGS) entry which is preliminary data.</text>
</comment>
<keyword evidence="1" id="KW-0732">Signal</keyword>
<accession>A0ABP6FN83</accession>
<sequence>MRYMRFVAMVIMSITAAAAFSLGTQTAYAAETTKKGEDVITVAEMRSVGPFYTWESCDSERRTYSRYYTRIEQCELRYGYWYFRYDSAS</sequence>
<organism evidence="2 3">
    <name type="scientific">Nonomuraea recticatena</name>
    <dbReference type="NCBI Taxonomy" id="46178"/>
    <lineage>
        <taxon>Bacteria</taxon>
        <taxon>Bacillati</taxon>
        <taxon>Actinomycetota</taxon>
        <taxon>Actinomycetes</taxon>
        <taxon>Streptosporangiales</taxon>
        <taxon>Streptosporangiaceae</taxon>
        <taxon>Nonomuraea</taxon>
    </lineage>
</organism>
<evidence type="ECO:0000313" key="3">
    <source>
        <dbReference type="Proteomes" id="UP001501666"/>
    </source>
</evidence>
<dbReference type="Proteomes" id="UP001501666">
    <property type="component" value="Unassembled WGS sequence"/>
</dbReference>
<name>A0ABP6FN83_9ACTN</name>
<protein>
    <submittedName>
        <fullName evidence="2">Uncharacterized protein</fullName>
    </submittedName>
</protein>
<proteinExistence type="predicted"/>
<reference evidence="3" key="1">
    <citation type="journal article" date="2019" name="Int. J. Syst. Evol. Microbiol.">
        <title>The Global Catalogue of Microorganisms (GCM) 10K type strain sequencing project: providing services to taxonomists for standard genome sequencing and annotation.</title>
        <authorList>
            <consortium name="The Broad Institute Genomics Platform"/>
            <consortium name="The Broad Institute Genome Sequencing Center for Infectious Disease"/>
            <person name="Wu L."/>
            <person name="Ma J."/>
        </authorList>
    </citation>
    <scope>NUCLEOTIDE SEQUENCE [LARGE SCALE GENOMIC DNA]</scope>
    <source>
        <strain evidence="3">JCM 6835</strain>
    </source>
</reference>
<evidence type="ECO:0000256" key="1">
    <source>
        <dbReference type="SAM" id="SignalP"/>
    </source>
</evidence>
<dbReference type="EMBL" id="BAAATE010000041">
    <property type="protein sequence ID" value="GAA2695568.1"/>
    <property type="molecule type" value="Genomic_DNA"/>
</dbReference>
<feature type="signal peptide" evidence="1">
    <location>
        <begin position="1"/>
        <end position="29"/>
    </location>
</feature>
<evidence type="ECO:0000313" key="2">
    <source>
        <dbReference type="EMBL" id="GAA2695568.1"/>
    </source>
</evidence>
<gene>
    <name evidence="2" type="ORF">GCM10010412_088490</name>
</gene>
<feature type="chain" id="PRO_5047242723" evidence="1">
    <location>
        <begin position="30"/>
        <end position="89"/>
    </location>
</feature>